<proteinExistence type="predicted"/>
<sequence length="303" mass="34272">MPGVIDVMNYAPFVAPGLSGTEYQYDEFQTMVRTTLRPLLRDGKVTTQWGRVVDVANPPTEPDPELHIDEAVAQLDASGCDAVVLACLKMYSYRSHQQLIMDMPEEVVAQAVAAAPDRFIGGAGYNPWRIDESLRRIETFVREHGFRYVYFHPITFGMAPNDRRCYPLYAKCSELGIPVGLQVGHSAEPLPSDVGRPMLVDEVAIDFPDLRINLSHTGWPWTGEFISMLWRHPNVYGDISAYFPKTLDAELVRAMDRQLRHKIMLGTNGFPLDRCLAELDELPLREESKRRIRGENAAEFFGL</sequence>
<reference evidence="3 4" key="1">
    <citation type="submission" date="2022-06" db="EMBL/GenBank/DDBJ databases">
        <title>Paraconexibacter antarcticus.</title>
        <authorList>
            <person name="Kim C.S."/>
        </authorList>
    </citation>
    <scope>NUCLEOTIDE SEQUENCE [LARGE SCALE GENOMIC DNA]</scope>
    <source>
        <strain evidence="3 4">02-257</strain>
    </source>
</reference>
<dbReference type="Pfam" id="PF04909">
    <property type="entry name" value="Amidohydro_2"/>
    <property type="match status" value="1"/>
</dbReference>
<dbReference type="InterPro" id="IPR006680">
    <property type="entry name" value="Amidohydro-rel"/>
</dbReference>
<evidence type="ECO:0000313" key="4">
    <source>
        <dbReference type="Proteomes" id="UP001056035"/>
    </source>
</evidence>
<dbReference type="PANTHER" id="PTHR21240">
    <property type="entry name" value="2-AMINO-3-CARBOXYLMUCONATE-6-SEMIALDEHYDE DECARBOXYLASE"/>
    <property type="match status" value="1"/>
</dbReference>
<evidence type="ECO:0000256" key="1">
    <source>
        <dbReference type="ARBA" id="ARBA00023239"/>
    </source>
</evidence>
<organism evidence="3 4">
    <name type="scientific">Paraconexibacter antarcticus</name>
    <dbReference type="NCBI Taxonomy" id="2949664"/>
    <lineage>
        <taxon>Bacteria</taxon>
        <taxon>Bacillati</taxon>
        <taxon>Actinomycetota</taxon>
        <taxon>Thermoleophilia</taxon>
        <taxon>Solirubrobacterales</taxon>
        <taxon>Paraconexibacteraceae</taxon>
        <taxon>Paraconexibacter</taxon>
    </lineage>
</organism>
<evidence type="ECO:0000313" key="3">
    <source>
        <dbReference type="EMBL" id="UTI65333.1"/>
    </source>
</evidence>
<dbReference type="Gene3D" id="3.20.20.140">
    <property type="entry name" value="Metal-dependent hydrolases"/>
    <property type="match status" value="1"/>
</dbReference>
<dbReference type="RefSeq" id="WP_254572014.1">
    <property type="nucleotide sequence ID" value="NZ_CP098502.1"/>
</dbReference>
<dbReference type="InterPro" id="IPR032466">
    <property type="entry name" value="Metal_Hydrolase"/>
</dbReference>
<protein>
    <submittedName>
        <fullName evidence="3">Amidohydrolase family protein</fullName>
    </submittedName>
</protein>
<dbReference type="PANTHER" id="PTHR21240:SF19">
    <property type="entry name" value="CATALYTIC_ HYDROLASE"/>
    <property type="match status" value="1"/>
</dbReference>
<dbReference type="Proteomes" id="UP001056035">
    <property type="component" value="Chromosome"/>
</dbReference>
<accession>A0ABY5DTI8</accession>
<feature type="domain" description="Amidohydrolase-related" evidence="2">
    <location>
        <begin position="105"/>
        <end position="303"/>
    </location>
</feature>
<gene>
    <name evidence="3" type="ORF">NBH00_03765</name>
</gene>
<keyword evidence="4" id="KW-1185">Reference proteome</keyword>
<dbReference type="SUPFAM" id="SSF51556">
    <property type="entry name" value="Metallo-dependent hydrolases"/>
    <property type="match status" value="1"/>
</dbReference>
<keyword evidence="1" id="KW-0456">Lyase</keyword>
<name>A0ABY5DTI8_9ACTN</name>
<dbReference type="InterPro" id="IPR032465">
    <property type="entry name" value="ACMSD"/>
</dbReference>
<evidence type="ECO:0000259" key="2">
    <source>
        <dbReference type="Pfam" id="PF04909"/>
    </source>
</evidence>
<dbReference type="EMBL" id="CP098502">
    <property type="protein sequence ID" value="UTI65333.1"/>
    <property type="molecule type" value="Genomic_DNA"/>
</dbReference>